<feature type="region of interest" description="Disordered" evidence="2">
    <location>
        <begin position="133"/>
        <end position="240"/>
    </location>
</feature>
<name>A0A1Q9LCN6_9PSEU</name>
<dbReference type="Pfam" id="PF00498">
    <property type="entry name" value="FHA"/>
    <property type="match status" value="1"/>
</dbReference>
<dbReference type="EMBL" id="MKQR01000028">
    <property type="protein sequence ID" value="OLR89798.1"/>
    <property type="molecule type" value="Genomic_DNA"/>
</dbReference>
<dbReference type="InterPro" id="IPR000253">
    <property type="entry name" value="FHA_dom"/>
</dbReference>
<dbReference type="Gene3D" id="2.60.200.20">
    <property type="match status" value="1"/>
</dbReference>
<evidence type="ECO:0000259" key="3">
    <source>
        <dbReference type="PROSITE" id="PS50006"/>
    </source>
</evidence>
<evidence type="ECO:0000256" key="1">
    <source>
        <dbReference type="ARBA" id="ARBA00022553"/>
    </source>
</evidence>
<dbReference type="SMART" id="SM00240">
    <property type="entry name" value="FHA"/>
    <property type="match status" value="1"/>
</dbReference>
<proteinExistence type="predicted"/>
<dbReference type="RefSeq" id="WP_075978007.1">
    <property type="nucleotide sequence ID" value="NZ_MKQR01000028.1"/>
</dbReference>
<dbReference type="InterPro" id="IPR008984">
    <property type="entry name" value="SMAD_FHA_dom_sf"/>
</dbReference>
<dbReference type="STRING" id="1193682.BJP25_01890"/>
<feature type="compositionally biased region" description="Low complexity" evidence="2">
    <location>
        <begin position="180"/>
        <end position="191"/>
    </location>
</feature>
<comment type="caution">
    <text evidence="4">The sequence shown here is derived from an EMBL/GenBank/DDBJ whole genome shotgun (WGS) entry which is preliminary data.</text>
</comment>
<keyword evidence="5" id="KW-1185">Reference proteome</keyword>
<evidence type="ECO:0000256" key="2">
    <source>
        <dbReference type="SAM" id="MobiDB-lite"/>
    </source>
</evidence>
<reference evidence="4 5" key="1">
    <citation type="submission" date="2016-10" db="EMBL/GenBank/DDBJ databases">
        <title>The Draft Genome Sequence of Actinokineospora bangkokensis 44EHWT reveals the biosynthetic pathway of antifungal compounds Thailandins with unusual extender unit butylmalonyl-CoA.</title>
        <authorList>
            <person name="Greule A."/>
            <person name="Intra B."/>
            <person name="Flemming S."/>
            <person name="Rommel M.G."/>
            <person name="Panbangred W."/>
            <person name="Bechthold A."/>
        </authorList>
    </citation>
    <scope>NUCLEOTIDE SEQUENCE [LARGE SCALE GENOMIC DNA]</scope>
    <source>
        <strain evidence="4 5">44EHW</strain>
    </source>
</reference>
<evidence type="ECO:0000313" key="5">
    <source>
        <dbReference type="Proteomes" id="UP000186040"/>
    </source>
</evidence>
<keyword evidence="1" id="KW-0597">Phosphoprotein</keyword>
<feature type="domain" description="FHA" evidence="3">
    <location>
        <begin position="352"/>
        <end position="410"/>
    </location>
</feature>
<accession>A0A1Q9LCN6</accession>
<evidence type="ECO:0000313" key="4">
    <source>
        <dbReference type="EMBL" id="OLR89798.1"/>
    </source>
</evidence>
<protein>
    <recommendedName>
        <fullName evidence="3">FHA domain-containing protein</fullName>
    </recommendedName>
</protein>
<dbReference type="PROSITE" id="PS50006">
    <property type="entry name" value="FHA_DOMAIN"/>
    <property type="match status" value="1"/>
</dbReference>
<dbReference type="SUPFAM" id="SSF49879">
    <property type="entry name" value="SMAD/FHA domain"/>
    <property type="match status" value="1"/>
</dbReference>
<gene>
    <name evidence="4" type="ORF">BJP25_01890</name>
</gene>
<organism evidence="4 5">
    <name type="scientific">Actinokineospora bangkokensis</name>
    <dbReference type="NCBI Taxonomy" id="1193682"/>
    <lineage>
        <taxon>Bacteria</taxon>
        <taxon>Bacillati</taxon>
        <taxon>Actinomycetota</taxon>
        <taxon>Actinomycetes</taxon>
        <taxon>Pseudonocardiales</taxon>
        <taxon>Pseudonocardiaceae</taxon>
        <taxon>Actinokineospora</taxon>
    </lineage>
</organism>
<dbReference type="CDD" id="cd00060">
    <property type="entry name" value="FHA"/>
    <property type="match status" value="1"/>
</dbReference>
<sequence length="444" mass="45552">MPSRYRAGGWTAVLGRRCALLLAVPPDSPVVAACWAQVDADPLELLAAATGGALRGAPDFAIAGQGVLLLRGAARAVVGDEEFAGAGVSTWREVPLAEGVGAVTLVAEDATGPALPLLGGIVAAGELHVDFAGTAQPHPAGRAPDEPEARQAQPIASQAAPPEQRDEAPEQPVPPVSTEPAQPDDAPAPSALGQPVSSDVVALEKPTSDPVLAQPPPAEVAVPDQRDEVPPEPTGMTEVVPGGATTTVAAVDAMVSALAQPASGATEFIPRDATQVITHLDWAATPPPPRALAPGHVLAVRCSQSHLNPPEARQCRACQGPIAEQEIEEVPRPVLGALRFSTGDLIPLDRGVVIGRAPDASATAQGVRHVLKVPGDDISRTHAEVRLDGWRVLVVDLGSRNGTSVTPQMEVTFEVGAERAVELAPWAYVALGTGGTGFTYEVTG</sequence>
<dbReference type="AlphaFoldDB" id="A0A1Q9LCN6"/>
<dbReference type="Proteomes" id="UP000186040">
    <property type="component" value="Unassembled WGS sequence"/>
</dbReference>
<feature type="compositionally biased region" description="Low complexity" evidence="2">
    <location>
        <begin position="150"/>
        <end position="162"/>
    </location>
</feature>
<dbReference type="OrthoDB" id="5240729at2"/>